<evidence type="ECO:0000256" key="1">
    <source>
        <dbReference type="SAM" id="MobiDB-lite"/>
    </source>
</evidence>
<evidence type="ECO:0008006" key="4">
    <source>
        <dbReference type="Google" id="ProtNLM"/>
    </source>
</evidence>
<dbReference type="EMBL" id="CP029822">
    <property type="protein sequence ID" value="AZS52029.1"/>
    <property type="molecule type" value="Genomic_DNA"/>
</dbReference>
<reference evidence="3" key="1">
    <citation type="submission" date="2018-06" db="EMBL/GenBank/DDBJ databases">
        <title>Complete genome of Pseudomonas insecticola strain QZS01.</title>
        <authorList>
            <person name="Wang J."/>
            <person name="Su Q."/>
        </authorList>
    </citation>
    <scope>NUCLEOTIDE SEQUENCE [LARGE SCALE GENOMIC DNA]</scope>
    <source>
        <strain evidence="3">QZS01</strain>
    </source>
</reference>
<protein>
    <recommendedName>
        <fullName evidence="4">Lipoprotein</fullName>
    </recommendedName>
</protein>
<dbReference type="RefSeq" id="WP_109703703.1">
    <property type="nucleotide sequence ID" value="NZ_CP029822.1"/>
</dbReference>
<dbReference type="KEGG" id="emo:DM558_15165"/>
<dbReference type="AlphaFoldDB" id="A0A3Q9JLE7"/>
<sequence length="115" mass="12985">MLKKILILTIGSLLITACDKKTEPTDPVAQLANIQITVPEGITGDCIDALKAYHQVTSYMYDDPSSRNYNSKSSAEREEGLERMTNTLRQRSQQDCKELAYNLMISIDQLKKDSR</sequence>
<dbReference type="PROSITE" id="PS51257">
    <property type="entry name" value="PROKAR_LIPOPROTEIN"/>
    <property type="match status" value="1"/>
</dbReference>
<name>A0A3Q9JLE7_9GAMM</name>
<gene>
    <name evidence="2" type="ORF">DM558_15165</name>
</gene>
<organism evidence="2 3">
    <name type="scientific">Entomomonas moraniae</name>
    <dbReference type="NCBI Taxonomy" id="2213226"/>
    <lineage>
        <taxon>Bacteria</taxon>
        <taxon>Pseudomonadati</taxon>
        <taxon>Pseudomonadota</taxon>
        <taxon>Gammaproteobacteria</taxon>
        <taxon>Pseudomonadales</taxon>
        <taxon>Pseudomonadaceae</taxon>
        <taxon>Entomomonas</taxon>
    </lineage>
</organism>
<dbReference type="Proteomes" id="UP000273143">
    <property type="component" value="Chromosome"/>
</dbReference>
<evidence type="ECO:0000313" key="2">
    <source>
        <dbReference type="EMBL" id="AZS52029.1"/>
    </source>
</evidence>
<keyword evidence="3" id="KW-1185">Reference proteome</keyword>
<feature type="region of interest" description="Disordered" evidence="1">
    <location>
        <begin position="64"/>
        <end position="89"/>
    </location>
</feature>
<proteinExistence type="predicted"/>
<evidence type="ECO:0000313" key="3">
    <source>
        <dbReference type="Proteomes" id="UP000273143"/>
    </source>
</evidence>
<accession>A0A3Q9JLE7</accession>